<comment type="caution">
    <text evidence="1">The sequence shown here is derived from an EMBL/GenBank/DDBJ whole genome shotgun (WGS) entry which is preliminary data.</text>
</comment>
<keyword evidence="2" id="KW-1185">Reference proteome</keyword>
<evidence type="ECO:0000313" key="1">
    <source>
        <dbReference type="EMBL" id="MCX8995693.1"/>
    </source>
</evidence>
<dbReference type="Proteomes" id="UP001208771">
    <property type="component" value="Unassembled WGS sequence"/>
</dbReference>
<proteinExistence type="predicted"/>
<dbReference type="InterPro" id="IPR014596">
    <property type="entry name" value="UCP035836"/>
</dbReference>
<dbReference type="Pfam" id="PF14559">
    <property type="entry name" value="TPR_19"/>
    <property type="match status" value="2"/>
</dbReference>
<dbReference type="SMART" id="SM00028">
    <property type="entry name" value="TPR"/>
    <property type="match status" value="2"/>
</dbReference>
<organism evidence="1 2">
    <name type="scientific">Ectorhizobium quercum</name>
    <dbReference type="NCBI Taxonomy" id="2965071"/>
    <lineage>
        <taxon>Bacteria</taxon>
        <taxon>Pseudomonadati</taxon>
        <taxon>Pseudomonadota</taxon>
        <taxon>Alphaproteobacteria</taxon>
        <taxon>Hyphomicrobiales</taxon>
        <taxon>Rhizobiaceae</taxon>
        <taxon>Ectorhizobium</taxon>
    </lineage>
</organism>
<dbReference type="PANTHER" id="PTHR44809">
    <property type="match status" value="1"/>
</dbReference>
<evidence type="ECO:0000313" key="2">
    <source>
        <dbReference type="Proteomes" id="UP001208771"/>
    </source>
</evidence>
<dbReference type="InterPro" id="IPR052943">
    <property type="entry name" value="TMTC_O-mannosyl-trnsfr"/>
</dbReference>
<dbReference type="RefSeq" id="WP_306409465.1">
    <property type="nucleotide sequence ID" value="NZ_JANFPI010000001.1"/>
</dbReference>
<dbReference type="InterPro" id="IPR019734">
    <property type="entry name" value="TPR_rpt"/>
</dbReference>
<sequence length="276" mass="29812">MPQISSESNSRLLRSVAAIMIALPLVACASGREITGSTRSASAPLSDSGKPIENMTASELADATRRYGAAYEKNPKDRAIGLNYANVLRMTGRNAQSLAVMQQIAISYPNDREVLAAYGKAQAGAGQLDEALATIRRAQTPDMPDWRLVSAEGAVLDQLGRANEARRRYNDALQIQPNEPSILSNLGMSYLLTGDLKSAESYLRSAMAQPAADSRVRQNYSLVIGLQGRFAEAEKIARQELSPQQADANLAYLRSMLSQQNAWQALAQKDKPQAGG</sequence>
<dbReference type="AlphaFoldDB" id="A0AAE3STH5"/>
<name>A0AAE3STH5_9HYPH</name>
<dbReference type="PANTHER" id="PTHR44809:SF1">
    <property type="entry name" value="PROTEIN O-MANNOSYL-TRANSFERASE TMTC1"/>
    <property type="match status" value="1"/>
</dbReference>
<dbReference type="Gene3D" id="1.25.40.10">
    <property type="entry name" value="Tetratricopeptide repeat domain"/>
    <property type="match status" value="2"/>
</dbReference>
<accession>A0AAE3STH5</accession>
<protein>
    <submittedName>
        <fullName evidence="1">Tetratricopeptide repeat protein</fullName>
    </submittedName>
</protein>
<dbReference type="PIRSF" id="PIRSF035836">
    <property type="entry name" value="UCP035836"/>
    <property type="match status" value="1"/>
</dbReference>
<dbReference type="SUPFAM" id="SSF48452">
    <property type="entry name" value="TPR-like"/>
    <property type="match status" value="1"/>
</dbReference>
<dbReference type="InterPro" id="IPR011990">
    <property type="entry name" value="TPR-like_helical_dom_sf"/>
</dbReference>
<gene>
    <name evidence="1" type="ORF">NOF55_01065</name>
</gene>
<reference evidence="1" key="1">
    <citation type="submission" date="2022-07" db="EMBL/GenBank/DDBJ databases">
        <title>Ectorhizobium quercum gen.nov., sp. nov.</title>
        <authorList>
            <person name="Ma T."/>
            <person name="Li Y."/>
        </authorList>
    </citation>
    <scope>NUCLEOTIDE SEQUENCE</scope>
    <source>
        <strain evidence="1">BDR2-2</strain>
    </source>
</reference>
<dbReference type="EMBL" id="JANFPI010000001">
    <property type="protein sequence ID" value="MCX8995693.1"/>
    <property type="molecule type" value="Genomic_DNA"/>
</dbReference>